<comment type="caution">
    <text evidence="3">The sequence shown here is derived from an EMBL/GenBank/DDBJ whole genome shotgun (WGS) entry which is preliminary data.</text>
</comment>
<dbReference type="AlphaFoldDB" id="A0A849SBU3"/>
<protein>
    <submittedName>
        <fullName evidence="3">Ferrous iron transport protein A</fullName>
    </submittedName>
</protein>
<dbReference type="SMART" id="SM00899">
    <property type="entry name" value="FeoA"/>
    <property type="match status" value="1"/>
</dbReference>
<evidence type="ECO:0000259" key="2">
    <source>
        <dbReference type="SMART" id="SM00899"/>
    </source>
</evidence>
<dbReference type="InterPro" id="IPR052713">
    <property type="entry name" value="FeoA"/>
</dbReference>
<dbReference type="Gene3D" id="2.30.30.90">
    <property type="match status" value="1"/>
</dbReference>
<organism evidence="3 4">
    <name type="scientific">Eiseniibacteriota bacterium</name>
    <dbReference type="NCBI Taxonomy" id="2212470"/>
    <lineage>
        <taxon>Bacteria</taxon>
        <taxon>Candidatus Eiseniibacteriota</taxon>
    </lineage>
</organism>
<dbReference type="Pfam" id="PF04023">
    <property type="entry name" value="FeoA"/>
    <property type="match status" value="1"/>
</dbReference>
<dbReference type="SUPFAM" id="SSF50037">
    <property type="entry name" value="C-terminal domain of transcriptional repressors"/>
    <property type="match status" value="1"/>
</dbReference>
<dbReference type="InterPro" id="IPR038157">
    <property type="entry name" value="FeoA_core_dom"/>
</dbReference>
<evidence type="ECO:0000313" key="4">
    <source>
        <dbReference type="Proteomes" id="UP000580839"/>
    </source>
</evidence>
<proteinExistence type="predicted"/>
<dbReference type="InterPro" id="IPR008988">
    <property type="entry name" value="Transcriptional_repressor_C"/>
</dbReference>
<gene>
    <name evidence="3" type="ORF">HOP12_03160</name>
</gene>
<dbReference type="Proteomes" id="UP000580839">
    <property type="component" value="Unassembled WGS sequence"/>
</dbReference>
<accession>A0A849SBU3</accession>
<keyword evidence="1" id="KW-0408">Iron</keyword>
<dbReference type="EMBL" id="JABFRW010000031">
    <property type="protein sequence ID" value="NOT33148.1"/>
    <property type="molecule type" value="Genomic_DNA"/>
</dbReference>
<evidence type="ECO:0000313" key="3">
    <source>
        <dbReference type="EMBL" id="NOT33148.1"/>
    </source>
</evidence>
<sequence length="74" mass="8016">MTADRLEPGEPATILRIDGEPSLVRRLMELGLVPGTVLTLVRRAPMGDPIEVAARGIHLSLRLSEASRIHVASH</sequence>
<reference evidence="3 4" key="1">
    <citation type="submission" date="2020-04" db="EMBL/GenBank/DDBJ databases">
        <title>Metagenomic profiling of ammonia- and methane-oxidizing microorganisms in a Dutch drinking water treatment plant.</title>
        <authorList>
            <person name="Poghosyan L."/>
            <person name="Leucker S."/>
        </authorList>
    </citation>
    <scope>NUCLEOTIDE SEQUENCE [LARGE SCALE GENOMIC DNA]</scope>
    <source>
        <strain evidence="3">S-RSF-IL-03</strain>
    </source>
</reference>
<dbReference type="InterPro" id="IPR007167">
    <property type="entry name" value="Fe-transptr_FeoA-like"/>
</dbReference>
<dbReference type="PANTHER" id="PTHR42954:SF2">
    <property type="entry name" value="FE(2+) TRANSPORT PROTEIN A"/>
    <property type="match status" value="1"/>
</dbReference>
<feature type="domain" description="Ferrous iron transporter FeoA-like" evidence="2">
    <location>
        <begin position="1"/>
        <end position="73"/>
    </location>
</feature>
<evidence type="ECO:0000256" key="1">
    <source>
        <dbReference type="ARBA" id="ARBA00023004"/>
    </source>
</evidence>
<dbReference type="GO" id="GO:0046914">
    <property type="term" value="F:transition metal ion binding"/>
    <property type="evidence" value="ECO:0007669"/>
    <property type="project" value="InterPro"/>
</dbReference>
<name>A0A849SBU3_UNCEI</name>
<dbReference type="PANTHER" id="PTHR42954">
    <property type="entry name" value="FE(2+) TRANSPORT PROTEIN A"/>
    <property type="match status" value="1"/>
</dbReference>